<name>A0A0N4XAV5_HAEPC</name>
<organism evidence="1">
    <name type="scientific">Haemonchus placei</name>
    <name type="common">Barber's pole worm</name>
    <dbReference type="NCBI Taxonomy" id="6290"/>
    <lineage>
        <taxon>Eukaryota</taxon>
        <taxon>Metazoa</taxon>
        <taxon>Ecdysozoa</taxon>
        <taxon>Nematoda</taxon>
        <taxon>Chromadorea</taxon>
        <taxon>Rhabditida</taxon>
        <taxon>Rhabditina</taxon>
        <taxon>Rhabditomorpha</taxon>
        <taxon>Strongyloidea</taxon>
        <taxon>Trichostrongylidae</taxon>
        <taxon>Haemonchus</taxon>
    </lineage>
</organism>
<protein>
    <submittedName>
        <fullName evidence="1">IS6 family transposase</fullName>
    </submittedName>
</protein>
<proteinExistence type="predicted"/>
<dbReference type="WBParaSite" id="HPLM_0002150001-mRNA-1">
    <property type="protein sequence ID" value="HPLM_0002150001-mRNA-1"/>
    <property type="gene ID" value="HPLM_0002150001"/>
</dbReference>
<evidence type="ECO:0000313" key="1">
    <source>
        <dbReference type="WBParaSite" id="HPLM_0002150001-mRNA-1"/>
    </source>
</evidence>
<accession>A0A0N4XAV5</accession>
<reference evidence="1" key="1">
    <citation type="submission" date="2017-02" db="UniProtKB">
        <authorList>
            <consortium name="WormBaseParasite"/>
        </authorList>
    </citation>
    <scope>IDENTIFICATION</scope>
</reference>
<dbReference type="AlphaFoldDB" id="A0A0N4XAV5"/>
<sequence>LSSPVTRFRRAQAEILLFSTAKLLVQALHFSVLFFATAASALEAL</sequence>